<keyword evidence="5" id="KW-0677">Repeat</keyword>
<protein>
    <recommendedName>
        <fullName evidence="10">Haemolysin-type calcium binding-related domain-containing protein</fullName>
    </recommendedName>
</protein>
<dbReference type="InterPro" id="IPR001343">
    <property type="entry name" value="Hemolysn_Ca-bd"/>
</dbReference>
<sequence>MKAIRTGNDLVLSVDAGSGSVTVANYFTAAGETVSLIGFADGTSWDSAQVRQLVLTGTEAADTIAGYESDDTLNGETGNDLLTGNGGSDTYLFSTGDGQDQIVTGEQDTATTETIRFDDTVMESSVSVGRSGNDIVLHYGAEDSVTVKNFFVAEGASVSAVDRVEFSSGTVWTLEDLKAKVLIGDAGSNTIEGYSSGDLLIGDTGNDTLRGGNGNDTYRFSAGDGADLIEDTAGEQDRIAFTDVNPEEVLLRRDGNDLVITNTTNSDTIRVRDQFATMAAVVSASGINSIAFADGSVWDYEQIKQGALAGTDSADDIFGHADGDNIHTGEGDDTVHGGLGNDRIYGELGADTLYGDAGDDTVFGGAGQDQLFGNSGNDEIHGGENADTIYGGNGNDLLHGDQGNDVIEDYSGVNTLYGGIGDDQLSGRGDLFGDAGADMLTGTGLLNGGDGDDHISGEGSDTLIGGAGNDVISAFSDAFTQNNNILEGGTGNDTLFGGFGDDEYRFNLGDGQDILTERRAGEDWSNVDASSDTIHFGVGISQADLEFERHNNDLHITHGNGTDAIRITDWYSGLTDHHKVNAIRFDDGSSLDLAGIESLVTTYGTSANDTLTGYRALSDSIRAGAGDDQVWGRNGDDILYGESGNDYLDGDAGDDRLDGGLGNDTLVGRVGSDTLVGGAGDDRYIYLPGSGKDVIDNSGGGVDRLFFNDGIGKDRLSFQRAGDDLLILVDDDSDQSVRVTNHFLGGDYAIDYVQPDGDFSIDAAAINQMVAAGGSSFDSIVEGTANGEQLAGTAANDQISGLAGDDTLFGLGGHDELLGGDGNDRLYGGNGTGSGSGDDTLIGGKGNDILSGGDGDDTLTGGLGDDHYYYGANGGVDTIDNSGGGTDWILFSDGITREQLSFHQEGEDLLILVDSDIDQQIRVVDHFLGGDNAISFVQPNDGGFAIMAASIPALIEALPTEGGGDTDGGGMTFDKVIEGTASAEQLVGTSDNDQIKGFEGGDTVFGLGGDDELLGGAGNDHLIGGNGSGSGSGNDTLFGGEGNDILSGEDGNDRLTGGLGDDHYYYGANGGIDTIDNTGGGFDGILFLDDIAREQLSFHQEGEDLLILVDSDMGQQVRVIDHFLGGDSAISFVQPNDGGFAISSSSFSGLLVPLPSEGASSSMDLAASEQIPVSEQEIVANQGLGAEQRLDLSSAADEAVHANIVDGLVNAMATLGGTSMGEAQFSRDMKDDAETVIACHFQVA</sequence>
<dbReference type="InterPro" id="IPR018511">
    <property type="entry name" value="Hemolysin-typ_Ca-bd_CS"/>
</dbReference>
<accession>A0ABY9EF47</accession>
<gene>
    <name evidence="11" type="ORF">M8T91_13455</name>
</gene>
<feature type="domain" description="Haemolysin-type calcium binding-related" evidence="10">
    <location>
        <begin position="9"/>
        <end position="49"/>
    </location>
</feature>
<feature type="domain" description="Haemolysin-type calcium binding-related" evidence="10">
    <location>
        <begin position="553"/>
        <end position="594"/>
    </location>
</feature>
<keyword evidence="6" id="KW-0106">Calcium</keyword>
<dbReference type="EMBL" id="CP098023">
    <property type="protein sequence ID" value="WKD51643.1"/>
    <property type="molecule type" value="Genomic_DNA"/>
</dbReference>
<reference evidence="11 12" key="1">
    <citation type="submission" date="2022-05" db="EMBL/GenBank/DDBJ databases">
        <title>Microbulbifer sp. nov., isolated from sponge.</title>
        <authorList>
            <person name="Gao L."/>
        </authorList>
    </citation>
    <scope>NUCLEOTIDE SEQUENCE [LARGE SCALE GENOMIC DNA]</scope>
    <source>
        <strain evidence="11 12">MI-G</strain>
    </source>
</reference>
<keyword evidence="3" id="KW-0964">Secreted</keyword>
<dbReference type="InterPro" id="IPR011049">
    <property type="entry name" value="Serralysin-like_metalloprot_C"/>
</dbReference>
<keyword evidence="8" id="KW-0472">Membrane</keyword>
<name>A0ABY9EF47_9GAMM</name>
<comment type="subcellular location">
    <subcellularLocation>
        <location evidence="1">Membrane</location>
    </subcellularLocation>
    <subcellularLocation>
        <location evidence="2">Secreted</location>
    </subcellularLocation>
</comment>
<organism evidence="11 12">
    <name type="scientific">Microbulbifer spongiae</name>
    <dbReference type="NCBI Taxonomy" id="2944933"/>
    <lineage>
        <taxon>Bacteria</taxon>
        <taxon>Pseudomonadati</taxon>
        <taxon>Pseudomonadota</taxon>
        <taxon>Gammaproteobacteria</taxon>
        <taxon>Cellvibrionales</taxon>
        <taxon>Microbulbiferaceae</taxon>
        <taxon>Microbulbifer</taxon>
    </lineage>
</organism>
<dbReference type="Gene3D" id="2.160.20.160">
    <property type="match status" value="1"/>
</dbReference>
<dbReference type="InterPro" id="IPR010566">
    <property type="entry name" value="Haemolys_ca-bd"/>
</dbReference>
<dbReference type="Proteomes" id="UP001321520">
    <property type="component" value="Chromosome"/>
</dbReference>
<evidence type="ECO:0000256" key="6">
    <source>
        <dbReference type="ARBA" id="ARBA00022837"/>
    </source>
</evidence>
<evidence type="ECO:0000256" key="3">
    <source>
        <dbReference type="ARBA" id="ARBA00022525"/>
    </source>
</evidence>
<evidence type="ECO:0000256" key="9">
    <source>
        <dbReference type="SAM" id="MobiDB-lite"/>
    </source>
</evidence>
<evidence type="ECO:0000256" key="8">
    <source>
        <dbReference type="ARBA" id="ARBA00023136"/>
    </source>
</evidence>
<feature type="domain" description="Haemolysin-type calcium binding-related" evidence="10">
    <location>
        <begin position="138"/>
        <end position="175"/>
    </location>
</feature>
<keyword evidence="7" id="KW-0843">Virulence</keyword>
<dbReference type="PRINTS" id="PR01488">
    <property type="entry name" value="RTXTOXINA"/>
</dbReference>
<evidence type="ECO:0000313" key="11">
    <source>
        <dbReference type="EMBL" id="WKD51643.1"/>
    </source>
</evidence>
<dbReference type="InterPro" id="IPR050557">
    <property type="entry name" value="RTX_toxin/Mannuronan_C5-epim"/>
</dbReference>
<keyword evidence="4" id="KW-0800">Toxin</keyword>
<dbReference type="SUPFAM" id="SSF51120">
    <property type="entry name" value="beta-Roll"/>
    <property type="match status" value="7"/>
</dbReference>
<dbReference type="PANTHER" id="PTHR38340">
    <property type="entry name" value="S-LAYER PROTEIN"/>
    <property type="match status" value="1"/>
</dbReference>
<proteinExistence type="predicted"/>
<evidence type="ECO:0000256" key="1">
    <source>
        <dbReference type="ARBA" id="ARBA00004370"/>
    </source>
</evidence>
<evidence type="ECO:0000256" key="5">
    <source>
        <dbReference type="ARBA" id="ARBA00022737"/>
    </source>
</evidence>
<feature type="domain" description="Haemolysin-type calcium binding-related" evidence="10">
    <location>
        <begin position="257"/>
        <end position="302"/>
    </location>
</feature>
<evidence type="ECO:0000256" key="7">
    <source>
        <dbReference type="ARBA" id="ARBA00023026"/>
    </source>
</evidence>
<dbReference type="Pfam" id="PF06594">
    <property type="entry name" value="HCBP_related"/>
    <property type="match status" value="4"/>
</dbReference>
<feature type="region of interest" description="Disordered" evidence="9">
    <location>
        <begin position="1025"/>
        <end position="1053"/>
    </location>
</feature>
<dbReference type="PRINTS" id="PR00313">
    <property type="entry name" value="CABNDNGRPT"/>
</dbReference>
<keyword evidence="12" id="KW-1185">Reference proteome</keyword>
<dbReference type="Gene3D" id="2.150.10.10">
    <property type="entry name" value="Serralysin-like metalloprotease, C-terminal"/>
    <property type="match status" value="8"/>
</dbReference>
<evidence type="ECO:0000313" key="12">
    <source>
        <dbReference type="Proteomes" id="UP001321520"/>
    </source>
</evidence>
<dbReference type="Pfam" id="PF00353">
    <property type="entry name" value="HemolysinCabind"/>
    <property type="match status" value="12"/>
</dbReference>
<dbReference type="InterPro" id="IPR003995">
    <property type="entry name" value="RTX_toxin_determinant-A"/>
</dbReference>
<dbReference type="PANTHER" id="PTHR38340:SF1">
    <property type="entry name" value="S-LAYER PROTEIN"/>
    <property type="match status" value="1"/>
</dbReference>
<evidence type="ECO:0000256" key="2">
    <source>
        <dbReference type="ARBA" id="ARBA00004613"/>
    </source>
</evidence>
<evidence type="ECO:0000259" key="10">
    <source>
        <dbReference type="Pfam" id="PF06594"/>
    </source>
</evidence>
<evidence type="ECO:0000256" key="4">
    <source>
        <dbReference type="ARBA" id="ARBA00022656"/>
    </source>
</evidence>
<dbReference type="PROSITE" id="PS00330">
    <property type="entry name" value="HEMOLYSIN_CALCIUM"/>
    <property type="match status" value="7"/>
</dbReference>